<organism evidence="22 23">
    <name type="scientific">Oreochromis niloticus</name>
    <name type="common">Nile tilapia</name>
    <name type="synonym">Tilapia nilotica</name>
    <dbReference type="NCBI Taxonomy" id="8128"/>
    <lineage>
        <taxon>Eukaryota</taxon>
        <taxon>Metazoa</taxon>
        <taxon>Chordata</taxon>
        <taxon>Craniata</taxon>
        <taxon>Vertebrata</taxon>
        <taxon>Euteleostomi</taxon>
        <taxon>Actinopterygii</taxon>
        <taxon>Neopterygii</taxon>
        <taxon>Teleostei</taxon>
        <taxon>Neoteleostei</taxon>
        <taxon>Acanthomorphata</taxon>
        <taxon>Ovalentaria</taxon>
        <taxon>Cichlomorphae</taxon>
        <taxon>Cichliformes</taxon>
        <taxon>Cichlidae</taxon>
        <taxon>African cichlids</taxon>
        <taxon>Pseudocrenilabrinae</taxon>
        <taxon>Oreochromini</taxon>
        <taxon>Oreochromis</taxon>
    </lineage>
</organism>
<comment type="catalytic activity">
    <reaction evidence="11">
        <text>ATP + H2O = ADP + phosphate + H(+)</text>
        <dbReference type="Rhea" id="RHEA:13065"/>
        <dbReference type="ChEBI" id="CHEBI:15377"/>
        <dbReference type="ChEBI" id="CHEBI:15378"/>
        <dbReference type="ChEBI" id="CHEBI:30616"/>
        <dbReference type="ChEBI" id="CHEBI:43474"/>
        <dbReference type="ChEBI" id="CHEBI:456216"/>
        <dbReference type="EC" id="3.6.4.13"/>
    </reaction>
</comment>
<reference evidence="23" key="1">
    <citation type="submission" date="2012-01" db="EMBL/GenBank/DDBJ databases">
        <title>The Genome Sequence of Oreochromis niloticus (Nile Tilapia).</title>
        <authorList>
            <consortium name="Broad Institute Genome Assembly Team"/>
            <consortium name="Broad Institute Sequencing Platform"/>
            <person name="Di Palma F."/>
            <person name="Johnson J."/>
            <person name="Lander E.S."/>
            <person name="Lindblad-Toh K."/>
        </authorList>
    </citation>
    <scope>NUCLEOTIDE SEQUENCE [LARGE SCALE GENOMIC DNA]</scope>
</reference>
<dbReference type="FunFam" id="3.40.50.300:FF:000784">
    <property type="entry name" value="ATP-dependent RNA helicase DDX54"/>
    <property type="match status" value="1"/>
</dbReference>
<dbReference type="GO" id="GO:0005829">
    <property type="term" value="C:cytosol"/>
    <property type="evidence" value="ECO:0007669"/>
    <property type="project" value="TreeGrafter"/>
</dbReference>
<feature type="short sequence motif" description="Q motif" evidence="16">
    <location>
        <begin position="66"/>
        <end position="94"/>
    </location>
</feature>
<comment type="similarity">
    <text evidence="2">Belongs to the DEAD box helicase family. DDX54/DBP10 subfamily.</text>
</comment>
<dbReference type="SUPFAM" id="SSF52540">
    <property type="entry name" value="P-loop containing nucleoside triphosphate hydrolases"/>
    <property type="match status" value="1"/>
</dbReference>
<dbReference type="InterPro" id="IPR027417">
    <property type="entry name" value="P-loop_NTPase"/>
</dbReference>
<dbReference type="InterPro" id="IPR014014">
    <property type="entry name" value="RNA_helicase_DEAD_Q_motif"/>
</dbReference>
<evidence type="ECO:0000256" key="12">
    <source>
        <dbReference type="ARBA" id="ARBA00055126"/>
    </source>
</evidence>
<comment type="subcellular location">
    <subcellularLocation>
        <location evidence="1">Nucleus</location>
        <location evidence="1">Nucleolus</location>
    </subcellularLocation>
</comment>
<evidence type="ECO:0000256" key="10">
    <source>
        <dbReference type="ARBA" id="ARBA00023242"/>
    </source>
</evidence>
<dbReference type="GO" id="GO:0005730">
    <property type="term" value="C:nucleolus"/>
    <property type="evidence" value="ECO:0007669"/>
    <property type="project" value="UniProtKB-SubCell"/>
</dbReference>
<dbReference type="SMART" id="SM00490">
    <property type="entry name" value="HELICc"/>
    <property type="match status" value="1"/>
</dbReference>
<feature type="domain" description="Helicase C-terminal" evidence="20">
    <location>
        <begin position="296"/>
        <end position="443"/>
    </location>
</feature>
<accession>A0A669CVI3</accession>
<evidence type="ECO:0000256" key="4">
    <source>
        <dbReference type="ARBA" id="ARBA00022553"/>
    </source>
</evidence>
<dbReference type="Gene3D" id="3.40.50.300">
    <property type="entry name" value="P-loop containing nucleotide triphosphate hydrolases"/>
    <property type="match status" value="2"/>
</dbReference>
<dbReference type="GeneTree" id="ENSGT00550000075100"/>
<evidence type="ECO:0000256" key="18">
    <source>
        <dbReference type="SAM" id="MobiDB-lite"/>
    </source>
</evidence>
<evidence type="ECO:0000256" key="3">
    <source>
        <dbReference type="ARBA" id="ARBA00012552"/>
    </source>
</evidence>
<evidence type="ECO:0000256" key="6">
    <source>
        <dbReference type="ARBA" id="ARBA00022801"/>
    </source>
</evidence>
<keyword evidence="4" id="KW-0597">Phosphoprotein</keyword>
<dbReference type="Ensembl" id="ENSONIT00000053250.1">
    <property type="protein sequence ID" value="ENSONIP00000052096.1"/>
    <property type="gene ID" value="ENSONIG00000038587.1"/>
</dbReference>
<evidence type="ECO:0000256" key="17">
    <source>
        <dbReference type="RuleBase" id="RU000492"/>
    </source>
</evidence>
<dbReference type="InterPro" id="IPR001650">
    <property type="entry name" value="Helicase_C-like"/>
</dbReference>
<dbReference type="PANTHER" id="PTHR47959">
    <property type="entry name" value="ATP-DEPENDENT RNA HELICASE RHLE-RELATED"/>
    <property type="match status" value="1"/>
</dbReference>
<sequence length="774" mass="86611">SSVVKHLTADQEVSGSNPDKWCSCFFVSQPGRKLPRFPAASECLSDVEPDTRELVRAQNKKKKKSGGFQSMGLSYPVFKGVMKKGYKIPTPIQRKTVPVILDGKDVVAMARTGSGKTAAFLIPMFEKLKAPQAQTGARALILTPTRELALQTMKFTKELGKFTGLKTALILGGDRMEDQFAALHENPDIIIGTPGRLMHVVMEMNLKLHSVAYVVFDEADRLFEMGFAEQLQEIIRRLPDTRQTLLFSATLPKLLVEFARAGLTEPVLIRLDVDSKLSDQIKLSFFHLRVDDKPALLLHLLRNVVKPQEQTVVFAATKHHVEYLKELLSSEGLECAYIYSALDQTARKINIGKFVHRKAMVLLVTDVAARGIDIPLLDNVINYNFPSKAKLFLHRVGRVGRAGRSGTAYSLICPDEMPYVYDLHLFLGRPVQFASPEHTQEGVFGRVPQRILDDESAHLITSHENSLDLQNLLRVSENAYKQYLKSRPNPSPESIRRVKNIDLSSMGVHPVLGCGLEKMELECLQIVDAIKSYKSKATIFEINSSSKTPASEVMRAKRSKDTRLVDKFSKQREDRAAESRLQQPINPTTTADCDITEKEESDLNGVFSEVVGGKRRGQQEDGEERPKTKKKRQSGKDEEYYIPYRPKDFDSERGLSLGGEGSAFEQQASSAVLDLMGDEGDRLNQQKKMMKCYEEWKKKYKIDDTGSGSDGETGGGGRKSWPWPTRSKQKAEAPVPAGRGMSKLRSKNKKWLGEVKKSGFGRGGHKKGKLRKKL</sequence>
<evidence type="ECO:0000256" key="11">
    <source>
        <dbReference type="ARBA" id="ARBA00047984"/>
    </source>
</evidence>
<dbReference type="InterPro" id="IPR014001">
    <property type="entry name" value="Helicase_ATP-bd"/>
</dbReference>
<keyword evidence="8 17" id="KW-0067">ATP-binding</keyword>
<feature type="compositionally biased region" description="Gly residues" evidence="18">
    <location>
        <begin position="708"/>
        <end position="718"/>
    </location>
</feature>
<evidence type="ECO:0000259" key="21">
    <source>
        <dbReference type="PROSITE" id="PS51195"/>
    </source>
</evidence>
<keyword evidence="10" id="KW-0539">Nucleus</keyword>
<evidence type="ECO:0000256" key="13">
    <source>
        <dbReference type="ARBA" id="ARBA00064259"/>
    </source>
</evidence>
<dbReference type="InterPro" id="IPR033517">
    <property type="entry name" value="DDX54/DBP10_DEAD-box_helicase"/>
</dbReference>
<reference evidence="22" key="2">
    <citation type="submission" date="2025-08" db="UniProtKB">
        <authorList>
            <consortium name="Ensembl"/>
        </authorList>
    </citation>
    <scope>IDENTIFICATION</scope>
</reference>
<evidence type="ECO:0000256" key="15">
    <source>
        <dbReference type="ARBA" id="ARBA00075544"/>
    </source>
</evidence>
<feature type="region of interest" description="Disordered" evidence="18">
    <location>
        <begin position="702"/>
        <end position="774"/>
    </location>
</feature>
<dbReference type="PROSITE" id="PS51195">
    <property type="entry name" value="Q_MOTIF"/>
    <property type="match status" value="1"/>
</dbReference>
<dbReference type="InterPro" id="IPR050079">
    <property type="entry name" value="DEAD_box_RNA_helicase"/>
</dbReference>
<evidence type="ECO:0000256" key="16">
    <source>
        <dbReference type="PROSITE-ProRule" id="PRU00552"/>
    </source>
</evidence>
<evidence type="ECO:0000259" key="19">
    <source>
        <dbReference type="PROSITE" id="PS51192"/>
    </source>
</evidence>
<dbReference type="AlphaFoldDB" id="A0A669CVI3"/>
<dbReference type="GO" id="GO:0003723">
    <property type="term" value="F:RNA binding"/>
    <property type="evidence" value="ECO:0007669"/>
    <property type="project" value="UniProtKB-KW"/>
</dbReference>
<keyword evidence="23" id="KW-1185">Reference proteome</keyword>
<dbReference type="PROSITE" id="PS51192">
    <property type="entry name" value="HELICASE_ATP_BIND_1"/>
    <property type="match status" value="1"/>
</dbReference>
<evidence type="ECO:0000256" key="8">
    <source>
        <dbReference type="ARBA" id="ARBA00022840"/>
    </source>
</evidence>
<dbReference type="GO" id="GO:0016787">
    <property type="term" value="F:hydrolase activity"/>
    <property type="evidence" value="ECO:0007669"/>
    <property type="project" value="UniProtKB-KW"/>
</dbReference>
<comment type="subunit">
    <text evidence="13">Interacts in a hormone-dependent manner with nuclear receptors.</text>
</comment>
<comment type="function">
    <text evidence="12">Has RNA-dependent ATPase activity. Represses the transcriptional activity of nuclear receptors.</text>
</comment>
<evidence type="ECO:0000256" key="5">
    <source>
        <dbReference type="ARBA" id="ARBA00022741"/>
    </source>
</evidence>
<feature type="domain" description="Helicase ATP-binding" evidence="19">
    <location>
        <begin position="97"/>
        <end position="269"/>
    </location>
</feature>
<dbReference type="InterPro" id="IPR011545">
    <property type="entry name" value="DEAD/DEAH_box_helicase_dom"/>
</dbReference>
<evidence type="ECO:0000256" key="2">
    <source>
        <dbReference type="ARBA" id="ARBA00010379"/>
    </source>
</evidence>
<gene>
    <name evidence="22" type="primary">DDX54</name>
    <name evidence="22" type="synonym">ddx54</name>
</gene>
<evidence type="ECO:0000313" key="23">
    <source>
        <dbReference type="Proteomes" id="UP000005207"/>
    </source>
</evidence>
<evidence type="ECO:0000313" key="22">
    <source>
        <dbReference type="Ensembl" id="ENSONIP00000052096.1"/>
    </source>
</evidence>
<dbReference type="Pfam" id="PF00270">
    <property type="entry name" value="DEAD"/>
    <property type="match status" value="1"/>
</dbReference>
<dbReference type="PROSITE" id="PS51194">
    <property type="entry name" value="HELICASE_CTER"/>
    <property type="match status" value="1"/>
</dbReference>
<dbReference type="InterPro" id="IPR000629">
    <property type="entry name" value="RNA-helicase_DEAD-box_CS"/>
</dbReference>
<dbReference type="PROSITE" id="PS00039">
    <property type="entry name" value="DEAD_ATP_HELICASE"/>
    <property type="match status" value="1"/>
</dbReference>
<dbReference type="CDD" id="cd18787">
    <property type="entry name" value="SF2_C_DEAD"/>
    <property type="match status" value="1"/>
</dbReference>
<evidence type="ECO:0000256" key="9">
    <source>
        <dbReference type="ARBA" id="ARBA00022884"/>
    </source>
</evidence>
<keyword evidence="7 17" id="KW-0347">Helicase</keyword>
<name>A0A669CVI3_ORENI</name>
<evidence type="ECO:0000256" key="7">
    <source>
        <dbReference type="ARBA" id="ARBA00022806"/>
    </source>
</evidence>
<evidence type="ECO:0000259" key="20">
    <source>
        <dbReference type="PROSITE" id="PS51194"/>
    </source>
</evidence>
<feature type="domain" description="DEAD-box RNA helicase Q" evidence="21">
    <location>
        <begin position="66"/>
        <end position="94"/>
    </location>
</feature>
<dbReference type="GO" id="GO:0006396">
    <property type="term" value="P:RNA processing"/>
    <property type="evidence" value="ECO:0007669"/>
    <property type="project" value="UniProtKB-ARBA"/>
</dbReference>
<feature type="compositionally biased region" description="Basic and acidic residues" evidence="18">
    <location>
        <begin position="559"/>
        <end position="578"/>
    </location>
</feature>
<dbReference type="Pfam" id="PF00271">
    <property type="entry name" value="Helicase_C"/>
    <property type="match status" value="1"/>
</dbReference>
<feature type="compositionally biased region" description="Basic residues" evidence="18">
    <location>
        <begin position="763"/>
        <end position="774"/>
    </location>
</feature>
<dbReference type="Proteomes" id="UP000005207">
    <property type="component" value="Linkage group LG7"/>
</dbReference>
<feature type="compositionally biased region" description="Polar residues" evidence="18">
    <location>
        <begin position="580"/>
        <end position="591"/>
    </location>
</feature>
<evidence type="ECO:0000256" key="14">
    <source>
        <dbReference type="ARBA" id="ARBA00068312"/>
    </source>
</evidence>
<protein>
    <recommendedName>
        <fullName evidence="14">ATP-dependent RNA helicase DDX54</fullName>
        <ecNumber evidence="3">3.6.4.13</ecNumber>
    </recommendedName>
    <alternativeName>
        <fullName evidence="15">DEAD box protein 54</fullName>
    </alternativeName>
</protein>
<dbReference type="PANTHER" id="PTHR47959:SF8">
    <property type="entry name" value="RNA HELICASE"/>
    <property type="match status" value="1"/>
</dbReference>
<dbReference type="GO" id="GO:0003724">
    <property type="term" value="F:RNA helicase activity"/>
    <property type="evidence" value="ECO:0007669"/>
    <property type="project" value="UniProtKB-EC"/>
</dbReference>
<dbReference type="CDD" id="cd17959">
    <property type="entry name" value="DEADc_DDX54"/>
    <property type="match status" value="1"/>
</dbReference>
<keyword evidence="5 17" id="KW-0547">Nucleotide-binding</keyword>
<feature type="region of interest" description="Disordered" evidence="18">
    <location>
        <begin position="547"/>
        <end position="642"/>
    </location>
</feature>
<reference evidence="22" key="3">
    <citation type="submission" date="2025-09" db="UniProtKB">
        <authorList>
            <consortium name="Ensembl"/>
        </authorList>
    </citation>
    <scope>IDENTIFICATION</scope>
</reference>
<dbReference type="FunFam" id="3.40.50.300:FF:000865">
    <property type="entry name" value="ATP-dependent RNA helicase DDX54"/>
    <property type="match status" value="1"/>
</dbReference>
<evidence type="ECO:0000256" key="1">
    <source>
        <dbReference type="ARBA" id="ARBA00004604"/>
    </source>
</evidence>
<dbReference type="EC" id="3.6.4.13" evidence="3"/>
<dbReference type="SMART" id="SM00487">
    <property type="entry name" value="DEXDc"/>
    <property type="match status" value="1"/>
</dbReference>
<dbReference type="GO" id="GO:0005524">
    <property type="term" value="F:ATP binding"/>
    <property type="evidence" value="ECO:0007669"/>
    <property type="project" value="UniProtKB-KW"/>
</dbReference>
<keyword evidence="6 17" id="KW-0378">Hydrolase</keyword>
<proteinExistence type="inferred from homology"/>
<keyword evidence="9" id="KW-0694">RNA-binding</keyword>